<feature type="chain" id="PRO_5002161191" description="Mid2 domain-containing protein" evidence="3">
    <location>
        <begin position="23"/>
        <end position="482"/>
    </location>
</feature>
<feature type="region of interest" description="Disordered" evidence="1">
    <location>
        <begin position="301"/>
        <end position="394"/>
    </location>
</feature>
<gene>
    <name evidence="4" type="ORF">M408DRAFT_68339</name>
</gene>
<feature type="compositionally biased region" description="Polar residues" evidence="1">
    <location>
        <begin position="347"/>
        <end position="359"/>
    </location>
</feature>
<evidence type="ECO:0000256" key="2">
    <source>
        <dbReference type="SAM" id="Phobius"/>
    </source>
</evidence>
<dbReference type="STRING" id="933852.A0A0C3AX76"/>
<keyword evidence="5" id="KW-1185">Reference proteome</keyword>
<dbReference type="EMBL" id="KN824290">
    <property type="protein sequence ID" value="KIM29120.1"/>
    <property type="molecule type" value="Genomic_DNA"/>
</dbReference>
<keyword evidence="2" id="KW-0472">Membrane</keyword>
<reference evidence="4 5" key="1">
    <citation type="submission" date="2014-04" db="EMBL/GenBank/DDBJ databases">
        <authorList>
            <consortium name="DOE Joint Genome Institute"/>
            <person name="Kuo A."/>
            <person name="Zuccaro A."/>
            <person name="Kohler A."/>
            <person name="Nagy L.G."/>
            <person name="Floudas D."/>
            <person name="Copeland A."/>
            <person name="Barry K.W."/>
            <person name="Cichocki N."/>
            <person name="Veneault-Fourrey C."/>
            <person name="LaButti K."/>
            <person name="Lindquist E.A."/>
            <person name="Lipzen A."/>
            <person name="Lundell T."/>
            <person name="Morin E."/>
            <person name="Murat C."/>
            <person name="Sun H."/>
            <person name="Tunlid A."/>
            <person name="Henrissat B."/>
            <person name="Grigoriev I.V."/>
            <person name="Hibbett D.S."/>
            <person name="Martin F."/>
            <person name="Nordberg H.P."/>
            <person name="Cantor M.N."/>
            <person name="Hua S.X."/>
        </authorList>
    </citation>
    <scope>NUCLEOTIDE SEQUENCE [LARGE SCALE GENOMIC DNA]</scope>
    <source>
        <strain evidence="4 5">MAFF 305830</strain>
    </source>
</reference>
<keyword evidence="2" id="KW-1133">Transmembrane helix</keyword>
<evidence type="ECO:0008006" key="6">
    <source>
        <dbReference type="Google" id="ProtNLM"/>
    </source>
</evidence>
<dbReference type="Proteomes" id="UP000054097">
    <property type="component" value="Unassembled WGS sequence"/>
</dbReference>
<protein>
    <recommendedName>
        <fullName evidence="6">Mid2 domain-containing protein</fullName>
    </recommendedName>
</protein>
<organism evidence="4 5">
    <name type="scientific">Serendipita vermifera MAFF 305830</name>
    <dbReference type="NCBI Taxonomy" id="933852"/>
    <lineage>
        <taxon>Eukaryota</taxon>
        <taxon>Fungi</taxon>
        <taxon>Dikarya</taxon>
        <taxon>Basidiomycota</taxon>
        <taxon>Agaricomycotina</taxon>
        <taxon>Agaricomycetes</taxon>
        <taxon>Sebacinales</taxon>
        <taxon>Serendipitaceae</taxon>
        <taxon>Serendipita</taxon>
    </lineage>
</organism>
<feature type="region of interest" description="Disordered" evidence="1">
    <location>
        <begin position="424"/>
        <end position="482"/>
    </location>
</feature>
<feature type="transmembrane region" description="Helical" evidence="2">
    <location>
        <begin position="257"/>
        <end position="279"/>
    </location>
</feature>
<evidence type="ECO:0000313" key="4">
    <source>
        <dbReference type="EMBL" id="KIM29120.1"/>
    </source>
</evidence>
<proteinExistence type="predicted"/>
<feature type="compositionally biased region" description="Low complexity" evidence="1">
    <location>
        <begin position="231"/>
        <end position="242"/>
    </location>
</feature>
<accession>A0A0C3AX76</accession>
<feature type="region of interest" description="Disordered" evidence="1">
    <location>
        <begin position="209"/>
        <end position="251"/>
    </location>
</feature>
<feature type="compositionally biased region" description="Polar residues" evidence="1">
    <location>
        <begin position="454"/>
        <end position="482"/>
    </location>
</feature>
<keyword evidence="2" id="KW-0812">Transmembrane</keyword>
<dbReference type="AlphaFoldDB" id="A0A0C3AX76"/>
<keyword evidence="3" id="KW-0732">Signal</keyword>
<dbReference type="HOGENOM" id="CLU_033085_1_0_1"/>
<feature type="compositionally biased region" description="Low complexity" evidence="1">
    <location>
        <begin position="424"/>
        <end position="437"/>
    </location>
</feature>
<name>A0A0C3AX76_SERVB</name>
<feature type="compositionally biased region" description="Polar residues" evidence="1">
    <location>
        <begin position="370"/>
        <end position="380"/>
    </location>
</feature>
<evidence type="ECO:0000256" key="1">
    <source>
        <dbReference type="SAM" id="MobiDB-lite"/>
    </source>
</evidence>
<dbReference type="OrthoDB" id="2591431at2759"/>
<sequence>MRITYLRTICLALGSHVSISGAFSFSYSAPKSCDPFEVSWNGGTGPFSMLLTTPSGTPRNVSIPDDAWSGSSGSFTSTLNYTSGQSFIITMSDSTGFGTGGNSDLLIVGSGTTNTQCNTTNPSADFSFQVPSNIQQCGQYLFSNYDAATQPIQIHGLIPLGSSFTINPPNGASSYNWTVNVASGTRVVFFMTDAESRIGSASNLQQIGSSNNSTCIDGNSPRSTVSSATEQPTSTASGPSQTPGGGGQQHGNSNAAIIGGAVGGGVALILAIILLVFCFKRRRADPMKRYSRKRAKDGLDGMRALDLAPSTPSLPGQTNHLPPMDFEAHPFVLPPPSSHSGGENVPMSPTTHSGQSGVGNNPPRMGHTARSPSQGTTDGSSAAARKAAAAGPSNQRLAAPRFVLHTDAGSIENMTTDTVELPPTYNAANAANSSSGNSGSGTSGNTPPTLNGAGASQSSPGTETHSADVHSQTNAASATSNH</sequence>
<reference evidence="5" key="2">
    <citation type="submission" date="2015-01" db="EMBL/GenBank/DDBJ databases">
        <title>Evolutionary Origins and Diversification of the Mycorrhizal Mutualists.</title>
        <authorList>
            <consortium name="DOE Joint Genome Institute"/>
            <consortium name="Mycorrhizal Genomics Consortium"/>
            <person name="Kohler A."/>
            <person name="Kuo A."/>
            <person name="Nagy L.G."/>
            <person name="Floudas D."/>
            <person name="Copeland A."/>
            <person name="Barry K.W."/>
            <person name="Cichocki N."/>
            <person name="Veneault-Fourrey C."/>
            <person name="LaButti K."/>
            <person name="Lindquist E.A."/>
            <person name="Lipzen A."/>
            <person name="Lundell T."/>
            <person name="Morin E."/>
            <person name="Murat C."/>
            <person name="Riley R."/>
            <person name="Ohm R."/>
            <person name="Sun H."/>
            <person name="Tunlid A."/>
            <person name="Henrissat B."/>
            <person name="Grigoriev I.V."/>
            <person name="Hibbett D.S."/>
            <person name="Martin F."/>
        </authorList>
    </citation>
    <scope>NUCLEOTIDE SEQUENCE [LARGE SCALE GENOMIC DNA]</scope>
    <source>
        <strain evidence="5">MAFF 305830</strain>
    </source>
</reference>
<evidence type="ECO:0000313" key="5">
    <source>
        <dbReference type="Proteomes" id="UP000054097"/>
    </source>
</evidence>
<feature type="signal peptide" evidence="3">
    <location>
        <begin position="1"/>
        <end position="22"/>
    </location>
</feature>
<evidence type="ECO:0000256" key="3">
    <source>
        <dbReference type="SAM" id="SignalP"/>
    </source>
</evidence>
<feature type="compositionally biased region" description="Polar residues" evidence="1">
    <location>
        <begin position="310"/>
        <end position="320"/>
    </location>
</feature>
<feature type="compositionally biased region" description="Polar residues" evidence="1">
    <location>
        <begin position="209"/>
        <end position="230"/>
    </location>
</feature>